<dbReference type="NCBIfam" id="TIGR01460">
    <property type="entry name" value="HAD-SF-IIA"/>
    <property type="match status" value="1"/>
</dbReference>
<evidence type="ECO:0000313" key="1">
    <source>
        <dbReference type="EMBL" id="VAW03907.1"/>
    </source>
</evidence>
<evidence type="ECO:0008006" key="2">
    <source>
        <dbReference type="Google" id="ProtNLM"/>
    </source>
</evidence>
<accession>A0A3B0SS88</accession>
<dbReference type="Gene3D" id="3.40.50.1000">
    <property type="entry name" value="HAD superfamily/HAD-like"/>
    <property type="match status" value="2"/>
</dbReference>
<dbReference type="Pfam" id="PF13242">
    <property type="entry name" value="Hydrolase_like"/>
    <property type="match status" value="1"/>
</dbReference>
<dbReference type="AlphaFoldDB" id="A0A3B0SS88"/>
<protein>
    <recommendedName>
        <fullName evidence="2">4-nitrophenylphosphatase</fullName>
    </recommendedName>
</protein>
<dbReference type="SUPFAM" id="SSF56784">
    <property type="entry name" value="HAD-like"/>
    <property type="match status" value="1"/>
</dbReference>
<dbReference type="InterPro" id="IPR006357">
    <property type="entry name" value="HAD-SF_hydro_IIA"/>
</dbReference>
<dbReference type="PANTHER" id="PTHR19288:SF46">
    <property type="entry name" value="HALOACID DEHALOGENASE-LIKE HYDROLASE DOMAIN-CONTAINING PROTEIN 2"/>
    <property type="match status" value="1"/>
</dbReference>
<organism evidence="1">
    <name type="scientific">hydrothermal vent metagenome</name>
    <dbReference type="NCBI Taxonomy" id="652676"/>
    <lineage>
        <taxon>unclassified sequences</taxon>
        <taxon>metagenomes</taxon>
        <taxon>ecological metagenomes</taxon>
    </lineage>
</organism>
<gene>
    <name evidence="1" type="ORF">MNBD_ACTINO02-2522</name>
</gene>
<dbReference type="EMBL" id="UOEK01000272">
    <property type="protein sequence ID" value="VAW03907.1"/>
    <property type="molecule type" value="Genomic_DNA"/>
</dbReference>
<sequence length="266" mass="28022">MSDPIEGIIFDIDGTVARGRQVLPGALDTLAELRRRDIRFAFFTNDNSKPIRAWVARLGDMGIDAAPGEIVTAALVAAEVMAEVHSDSPILAVGDIGLFEALEAKGLDLVASDDVDRATAVVMGRDPAFDQERLKTVCKAIWNGAEFFATNYDPRLPVAGGFVPATGPMVKAVAYATGTEPIVTGKPSPWSGRMAMRILGIAPERGLVVGDQLGTDIAMGRNAGMQTVLVLTGTASAADAEVAPSEHRPDVIIDGIADLVPWLDGM</sequence>
<name>A0A3B0SS88_9ZZZZ</name>
<dbReference type="GO" id="GO:0016791">
    <property type="term" value="F:phosphatase activity"/>
    <property type="evidence" value="ECO:0007669"/>
    <property type="project" value="TreeGrafter"/>
</dbReference>
<dbReference type="InterPro" id="IPR023214">
    <property type="entry name" value="HAD_sf"/>
</dbReference>
<dbReference type="Pfam" id="PF13344">
    <property type="entry name" value="Hydrolase_6"/>
    <property type="match status" value="1"/>
</dbReference>
<dbReference type="InterPro" id="IPR036412">
    <property type="entry name" value="HAD-like_sf"/>
</dbReference>
<proteinExistence type="predicted"/>
<dbReference type="PANTHER" id="PTHR19288">
    <property type="entry name" value="4-NITROPHENYLPHOSPHATASE-RELATED"/>
    <property type="match status" value="1"/>
</dbReference>
<reference evidence="1" key="1">
    <citation type="submission" date="2018-06" db="EMBL/GenBank/DDBJ databases">
        <authorList>
            <person name="Zhirakovskaya E."/>
        </authorList>
    </citation>
    <scope>NUCLEOTIDE SEQUENCE</scope>
</reference>
<dbReference type="GO" id="GO:0005737">
    <property type="term" value="C:cytoplasm"/>
    <property type="evidence" value="ECO:0007669"/>
    <property type="project" value="TreeGrafter"/>
</dbReference>